<evidence type="ECO:0000256" key="6">
    <source>
        <dbReference type="ARBA" id="ARBA00006674"/>
    </source>
</evidence>
<keyword evidence="10" id="KW-0964">Secreted</keyword>
<evidence type="ECO:0000256" key="17">
    <source>
        <dbReference type="ARBA" id="ARBA00023228"/>
    </source>
</evidence>
<feature type="domain" description="Nrap protein" evidence="29">
    <location>
        <begin position="1067"/>
        <end position="1208"/>
    </location>
</feature>
<evidence type="ECO:0000256" key="24">
    <source>
        <dbReference type="ARBA" id="ARBA00035719"/>
    </source>
</evidence>
<keyword evidence="12" id="KW-0732">Signal</keyword>
<dbReference type="Pfam" id="PF00884">
    <property type="entry name" value="Sulfatase"/>
    <property type="match status" value="1"/>
</dbReference>
<feature type="region of interest" description="Disordered" evidence="27">
    <location>
        <begin position="162"/>
        <end position="240"/>
    </location>
</feature>
<comment type="function">
    <text evidence="25">Catalyzes the hydrolysis of pseudosubstrates such as p-nitrocatechol sulfate and p-nitrophenyl sulfate. Catalyzes the hydrolysis of the 2-sulfate groups of the 2-O-sulfo-D-glucuronate residues of chondroitin sulfate, heparin and heparitin sulfate. Acts selectively on 2-sulfoglucuronate and lacks activity against 2-sulfoiduronate.</text>
</comment>
<dbReference type="Pfam" id="PF17407">
    <property type="entry name" value="Nrap_D6"/>
    <property type="match status" value="1"/>
</dbReference>
<evidence type="ECO:0000256" key="4">
    <source>
        <dbReference type="ARBA" id="ARBA00004604"/>
    </source>
</evidence>
<evidence type="ECO:0000256" key="8">
    <source>
        <dbReference type="ARBA" id="ARBA00016437"/>
    </source>
</evidence>
<comment type="catalytic activity">
    <reaction evidence="26">
        <text>an aryl sulfate + H2O = a phenol + sulfate + H(+)</text>
        <dbReference type="Rhea" id="RHEA:17261"/>
        <dbReference type="ChEBI" id="CHEBI:15377"/>
        <dbReference type="ChEBI" id="CHEBI:15378"/>
        <dbReference type="ChEBI" id="CHEBI:16189"/>
        <dbReference type="ChEBI" id="CHEBI:33853"/>
        <dbReference type="ChEBI" id="CHEBI:140317"/>
        <dbReference type="EC" id="3.1.6.1"/>
    </reaction>
</comment>
<dbReference type="GO" id="GO:0015024">
    <property type="term" value="F:glucuronate-2-sulfatase activity"/>
    <property type="evidence" value="ECO:0007669"/>
    <property type="project" value="UniProtKB-EC"/>
</dbReference>
<dbReference type="GO" id="GO:0005694">
    <property type="term" value="C:chromosome"/>
    <property type="evidence" value="ECO:0007669"/>
    <property type="project" value="UniProtKB-SubCell"/>
</dbReference>
<dbReference type="GO" id="GO:0005764">
    <property type="term" value="C:lysosome"/>
    <property type="evidence" value="ECO:0007669"/>
    <property type="project" value="UniProtKB-SubCell"/>
</dbReference>
<dbReference type="GO" id="GO:0032545">
    <property type="term" value="C:CURI complex"/>
    <property type="evidence" value="ECO:0007669"/>
    <property type="project" value="TreeGrafter"/>
</dbReference>
<keyword evidence="36" id="KW-1185">Reference proteome</keyword>
<dbReference type="GO" id="GO:0046872">
    <property type="term" value="F:metal ion binding"/>
    <property type="evidence" value="ECO:0007669"/>
    <property type="project" value="UniProtKB-KW"/>
</dbReference>
<dbReference type="GO" id="GO:0004065">
    <property type="term" value="F:arylsulfatase activity"/>
    <property type="evidence" value="ECO:0007669"/>
    <property type="project" value="UniProtKB-EC"/>
</dbReference>
<organism evidence="35 36">
    <name type="scientific">Coregonus suidteri</name>
    <dbReference type="NCBI Taxonomy" id="861788"/>
    <lineage>
        <taxon>Eukaryota</taxon>
        <taxon>Metazoa</taxon>
        <taxon>Chordata</taxon>
        <taxon>Craniata</taxon>
        <taxon>Vertebrata</taxon>
        <taxon>Euteleostomi</taxon>
        <taxon>Actinopterygii</taxon>
        <taxon>Neopterygii</taxon>
        <taxon>Teleostei</taxon>
        <taxon>Protacanthopterygii</taxon>
        <taxon>Salmoniformes</taxon>
        <taxon>Salmonidae</taxon>
        <taxon>Coregoninae</taxon>
        <taxon>Coregonus</taxon>
    </lineage>
</organism>
<evidence type="ECO:0000256" key="27">
    <source>
        <dbReference type="SAM" id="MobiDB-lite"/>
    </source>
</evidence>
<proteinExistence type="inferred from homology"/>
<dbReference type="Gene3D" id="1.10.1410.10">
    <property type="match status" value="2"/>
</dbReference>
<evidence type="ECO:0000259" key="34">
    <source>
        <dbReference type="Pfam" id="PF17407"/>
    </source>
</evidence>
<evidence type="ECO:0000256" key="5">
    <source>
        <dbReference type="ARBA" id="ARBA00004613"/>
    </source>
</evidence>
<dbReference type="Pfam" id="PF03813">
    <property type="entry name" value="Nrap"/>
    <property type="match status" value="1"/>
</dbReference>
<dbReference type="Gene3D" id="3.30.70.3030">
    <property type="match status" value="1"/>
</dbReference>
<feature type="compositionally biased region" description="Polar residues" evidence="27">
    <location>
        <begin position="218"/>
        <end position="236"/>
    </location>
</feature>
<dbReference type="GO" id="GO:0003723">
    <property type="term" value="F:RNA binding"/>
    <property type="evidence" value="ECO:0007669"/>
    <property type="project" value="UniProtKB-KW"/>
</dbReference>
<dbReference type="Pfam" id="PF15479">
    <property type="entry name" value="DUF4639"/>
    <property type="match status" value="1"/>
</dbReference>
<dbReference type="InterPro" id="IPR000917">
    <property type="entry name" value="Sulfatase_N"/>
</dbReference>
<dbReference type="FunFam" id="1.10.1410.10:FF:000006">
    <property type="entry name" value="Nucleolar protein 6"/>
    <property type="match status" value="1"/>
</dbReference>
<keyword evidence="14" id="KW-0106">Calcium</keyword>
<dbReference type="Pfam" id="PF17403">
    <property type="entry name" value="Nrap_D2"/>
    <property type="match status" value="1"/>
</dbReference>
<dbReference type="GO" id="GO:0005576">
    <property type="term" value="C:extracellular region"/>
    <property type="evidence" value="ECO:0007669"/>
    <property type="project" value="UniProtKB-SubCell"/>
</dbReference>
<evidence type="ECO:0000256" key="16">
    <source>
        <dbReference type="ARBA" id="ARBA00023180"/>
    </source>
</evidence>
<dbReference type="InterPro" id="IPR035082">
    <property type="entry name" value="Nrap_D1"/>
</dbReference>
<accession>A0AAN8LXI1</accession>
<evidence type="ECO:0000256" key="11">
    <source>
        <dbReference type="ARBA" id="ARBA00022723"/>
    </source>
</evidence>
<keyword evidence="9" id="KW-0158">Chromosome</keyword>
<evidence type="ECO:0000256" key="23">
    <source>
        <dbReference type="ARBA" id="ARBA00035710"/>
    </source>
</evidence>
<evidence type="ECO:0000256" key="13">
    <source>
        <dbReference type="ARBA" id="ARBA00022801"/>
    </source>
</evidence>
<dbReference type="InterPro" id="IPR035371">
    <property type="entry name" value="Nrap_D6"/>
</dbReference>
<evidence type="ECO:0000256" key="21">
    <source>
        <dbReference type="ARBA" id="ARBA00035590"/>
    </source>
</evidence>
<dbReference type="InterPro" id="IPR005554">
    <property type="entry name" value="NOL6/Upt22"/>
</dbReference>
<comment type="similarity">
    <text evidence="6">Belongs to the NRAP family.</text>
</comment>
<evidence type="ECO:0000259" key="31">
    <source>
        <dbReference type="Pfam" id="PF17404"/>
    </source>
</evidence>
<dbReference type="SUPFAM" id="SSF53649">
    <property type="entry name" value="Alkaline phosphatase-like"/>
    <property type="match status" value="1"/>
</dbReference>
<evidence type="ECO:0000259" key="30">
    <source>
        <dbReference type="Pfam" id="PF17403"/>
    </source>
</evidence>
<evidence type="ECO:0000256" key="9">
    <source>
        <dbReference type="ARBA" id="ARBA00022454"/>
    </source>
</evidence>
<dbReference type="FunFam" id="3.40.720.10:FF:000039">
    <property type="entry name" value="arylsulfatase K"/>
    <property type="match status" value="1"/>
</dbReference>
<evidence type="ECO:0000259" key="29">
    <source>
        <dbReference type="Pfam" id="PF03813"/>
    </source>
</evidence>
<dbReference type="FunFam" id="3.30.70.3030:FF:000001">
    <property type="entry name" value="Nucleolar protein 6"/>
    <property type="match status" value="1"/>
</dbReference>
<dbReference type="InterPro" id="IPR028042">
    <property type="entry name" value="DUF4639"/>
</dbReference>
<evidence type="ECO:0000256" key="19">
    <source>
        <dbReference type="ARBA" id="ARBA00035000"/>
    </source>
</evidence>
<comment type="catalytic activity">
    <reaction evidence="21">
        <text>Hydrolysis of the 2-sulfate groups of the 2-O-sulfo-D-glucuronate residues of chondroitin sulfate, heparin and heparitin sulfate.</text>
        <dbReference type="EC" id="3.1.6.18"/>
    </reaction>
</comment>
<dbReference type="Pfam" id="PF17405">
    <property type="entry name" value="Nrap_D4"/>
    <property type="match status" value="1"/>
</dbReference>
<comment type="subcellular location">
    <subcellularLocation>
        <location evidence="2">Chromosome</location>
    </subcellularLocation>
    <subcellularLocation>
        <location evidence="3">Lysosome</location>
    </subcellularLocation>
    <subcellularLocation>
        <location evidence="4">Nucleus</location>
        <location evidence="4">Nucleolus</location>
    </subcellularLocation>
    <subcellularLocation>
        <location evidence="5">Secreted</location>
    </subcellularLocation>
</comment>
<dbReference type="GO" id="GO:0006409">
    <property type="term" value="P:tRNA export from nucleus"/>
    <property type="evidence" value="ECO:0007669"/>
    <property type="project" value="TreeGrafter"/>
</dbReference>
<evidence type="ECO:0000256" key="12">
    <source>
        <dbReference type="ARBA" id="ARBA00022729"/>
    </source>
</evidence>
<dbReference type="FunFam" id="1.10.1410.10:FF:000005">
    <property type="entry name" value="Nucleolar protein 6"/>
    <property type="match status" value="1"/>
</dbReference>
<feature type="region of interest" description="Disordered" evidence="27">
    <location>
        <begin position="1167"/>
        <end position="1188"/>
    </location>
</feature>
<dbReference type="Proteomes" id="UP001356427">
    <property type="component" value="Unassembled WGS sequence"/>
</dbReference>
<evidence type="ECO:0000256" key="14">
    <source>
        <dbReference type="ARBA" id="ARBA00022837"/>
    </source>
</evidence>
<comment type="similarity">
    <text evidence="7">Belongs to the sulfatase family.</text>
</comment>
<evidence type="ECO:0000259" key="33">
    <source>
        <dbReference type="Pfam" id="PF17406"/>
    </source>
</evidence>
<dbReference type="InterPro" id="IPR035370">
    <property type="entry name" value="Nrap_D5"/>
</dbReference>
<dbReference type="InterPro" id="IPR035368">
    <property type="entry name" value="Nrap_D3"/>
</dbReference>
<keyword evidence="16" id="KW-0325">Glycoprotein</keyword>
<feature type="compositionally biased region" description="Basic residues" evidence="27">
    <location>
        <begin position="162"/>
        <end position="171"/>
    </location>
</feature>
<evidence type="ECO:0000256" key="1">
    <source>
        <dbReference type="ARBA" id="ARBA00001913"/>
    </source>
</evidence>
<feature type="domain" description="Sulfatase N-terminal" evidence="28">
    <location>
        <begin position="427"/>
        <end position="741"/>
    </location>
</feature>
<evidence type="ECO:0000313" key="35">
    <source>
        <dbReference type="EMBL" id="KAK6312791.1"/>
    </source>
</evidence>
<dbReference type="PANTHER" id="PTHR17972:SF0">
    <property type="entry name" value="NUCLEOLAR PROTEIN 6"/>
    <property type="match status" value="1"/>
</dbReference>
<evidence type="ECO:0000313" key="36">
    <source>
        <dbReference type="Proteomes" id="UP001356427"/>
    </source>
</evidence>
<dbReference type="Gene3D" id="3.40.720.10">
    <property type="entry name" value="Alkaline Phosphatase, subunit A"/>
    <property type="match status" value="1"/>
</dbReference>
<feature type="domain" description="Nrap protein" evidence="31">
    <location>
        <begin position="1358"/>
        <end position="1516"/>
    </location>
</feature>
<feature type="domain" description="Nrap protein" evidence="33">
    <location>
        <begin position="1737"/>
        <end position="1889"/>
    </location>
</feature>
<evidence type="ECO:0000259" key="28">
    <source>
        <dbReference type="Pfam" id="PF00884"/>
    </source>
</evidence>
<evidence type="ECO:0000256" key="7">
    <source>
        <dbReference type="ARBA" id="ARBA00008779"/>
    </source>
</evidence>
<feature type="domain" description="Nrap protein" evidence="32">
    <location>
        <begin position="1531"/>
        <end position="1735"/>
    </location>
</feature>
<comment type="cofactor">
    <cofactor evidence="1">
        <name>Ca(2+)</name>
        <dbReference type="ChEBI" id="CHEBI:29108"/>
    </cofactor>
</comment>
<keyword evidence="11" id="KW-0479">Metal-binding</keyword>
<keyword evidence="13" id="KW-0378">Hydrolase</keyword>
<feature type="region of interest" description="Disordered" evidence="27">
    <location>
        <begin position="1"/>
        <end position="33"/>
    </location>
</feature>
<evidence type="ECO:0000256" key="2">
    <source>
        <dbReference type="ARBA" id="ARBA00004286"/>
    </source>
</evidence>
<keyword evidence="17" id="KW-0458">Lysosome</keyword>
<sequence length="2037" mass="227050">MSRAASKSRAEKGRTNSAPAPPPPPSQSPDVVDIVPGRLTESNWVSMLGQEEGEEVVVEVLYEFMNHVMEKCYTVYLQRQPEPFTASWARDSLVQILEWQFLVQDEGEGPDSAPSWAEDSEPLPSTTDSWAQGCVLVLQAKPTKYPSPLQRYTPVGEVAGRTGHRANHRTHTVSQLSSSLKHSREDRKAREPPGFRGFKLSPAPPPITEGGTRRQHHSSPTTPTEDYLQSPSHSLNSSVTEEEEYVETFPNSSVQSAKLRPQLGGFPAIPRLDLASLPRHCVWPQYEVLDASPSKRHPWRTGGPLAAGQNREKQHTTQTKAMKPLTNYKGPSRAQRRSALTGTVCLAIRRSIPHGGNSEGIVPFSGTLMLDSMELASGVTLKGPQGTRFSPLKGCPAQPEHSAELKPIRNNLLDGRLTFDPGSRVVQLPYLNYLRELGTVFLNAYTNSPICCPSRAAMWSGRFVHLTESWNNDKCLDPNATTWMDLLQQNGYNTLSVGKLDYTSGSHSVSNRVEAWTRDVPFLLRQEGRPVTDLVGDASTTRVMTKDWRTTDIATQWIRHKAAPLSQPFALYLGLNLPHPYVTDSLGPNAGGSTFRTSPYWLEKVMPELISVPKWLPLSDMHPVDYYSTFTKNCSGNFTEQEVRKIRAFYYAMCAETDAMLGQVISALRDTGLLDTTVLLFTSDHGDLAMEHRQFYKMSMFEGSSHIPLLTMGPGVKSGLQLSQPVSLVDIYPTVLEMAGVAVPGGTSGHSLLPLLSQSAARPARTRPDWVLSEYHGCNANASTYMLREGRWKYITYADGLSVPPQLFDLTVDKEELHNVASKFPDVCRHLDKLLRSTVDYPQVSKAVRLYNKQQFAAWRKSLGDNYTQVIANLRWHLDWQEDVDNNEKAIDEWLMTSGFSSEKLKLSIEQSESFHDEEDEGPTRAKRGKPEVVQDGFLRPVKLSRGELYKPPTADELNQLKEAESLFHCSLLKMQMEELLKEVALSEHRKQLIDSFIQNVTEQLQTVPQTPEVELSDLSWLSGGVKVPFVLVPKAAKGKFHMAPPISVTIMGSYPLGTCTKPGISVDLAVAIPADVLHPKDALNQRYPRKRALYLAGLAQHLAASPAIGAMRYSCLHGNRLRPLLLLSPPGKDSSSFTLRLHACPPPGFFKPSRFHPQRNNIRTDWYTGLGSSQPETSEPPTPHYNSSVLGDMLPRAHLQFLTAVSSQCTAFAEGVALLKVWLRQRELDQGAGCFSGFLGSMLLAYLLSSHRVSNTMTAYQLLRNSLHFLALTDLTENGITLAKGPDSTAPSLAEFHTAFQVVFVDPSGHLNMCADMTACTYKQVQHEASLSLQFWDDPTVDGFHALLMTPKPMIRTSDHVFQLCELVKLQSCCKKLNLLSELMDHSGNYVLTALPFILSLLQRGLGQRVRLLTHSLTPDPEWPVESEAPKHKAQPPLSFGLLLNPEQAASVLERGPPADSPKAEEFRQLWGSRSELRRFQDGAITEAVVWEGETTCQKRLVPRQLITHLLQLHADIPESCVRYIGGMLDDVIKVGREVCSTGEEESLKVVQSYDDLSRKLWRLKGLPLSITSVQGAHPALRYTQVFPPVPLKLDYSFFDREQLSRSLVPQEVKPCPVYITPVKVICHMEGSGKWPHDRVAIRHIKAAFHISLGELLTQHHRYPCQPSPTHLDVWKDGLAFRIQVAYHREPQVLRESVSPEGLLIVRDNEEAQALEMATMHRPLLTSTLHGLQQLHPCFGAVCRLAKRWLGAQLFSDDITEDTADLLVASLFLQPAPFTPPGSPQVGFLRFLHLLSSFDWRNNPLVVNLNSQLTAADYTEIKNDFIASRESLPVMFMATPNDKKLSIWTKQAPSVQMLQRVVMVAAESLKILEPQLMDTSQIQDVRVAMRPPLDAYDVLIHLSPKQVPLLGQAVDPPHATFSRGILAGSVPNTGGALPVIDFNPVTHYLAEIRDAFRDLALFFYDPYGGTVIAVLWKPKAFSPLPFKTSQMVARRVEVNGEEVHTVPNVEAILEDFRVMGQGLVKSVEPRTERWVV</sequence>
<dbReference type="InterPro" id="IPR017850">
    <property type="entry name" value="Alkaline_phosphatase_core_sf"/>
</dbReference>
<evidence type="ECO:0000256" key="18">
    <source>
        <dbReference type="ARBA" id="ARBA00023242"/>
    </source>
</evidence>
<dbReference type="EC" id="3.1.6.1" evidence="20"/>
<name>A0AAN8LXI1_9TELE</name>
<comment type="caution">
    <text evidence="35">The sequence shown here is derived from an EMBL/GenBank/DDBJ whole genome shotgun (WGS) entry which is preliminary data.</text>
</comment>
<dbReference type="InterPro" id="IPR035369">
    <property type="entry name" value="Nrap_D4"/>
</dbReference>
<dbReference type="GO" id="GO:0034456">
    <property type="term" value="C:UTP-C complex"/>
    <property type="evidence" value="ECO:0007669"/>
    <property type="project" value="TreeGrafter"/>
</dbReference>
<dbReference type="EMBL" id="JAGTTL010000014">
    <property type="protein sequence ID" value="KAK6312791.1"/>
    <property type="molecule type" value="Genomic_DNA"/>
</dbReference>
<evidence type="ECO:0000256" key="3">
    <source>
        <dbReference type="ARBA" id="ARBA00004371"/>
    </source>
</evidence>
<keyword evidence="18" id="KW-0539">Nucleus</keyword>
<evidence type="ECO:0000259" key="32">
    <source>
        <dbReference type="Pfam" id="PF17405"/>
    </source>
</evidence>
<evidence type="ECO:0000256" key="26">
    <source>
        <dbReference type="ARBA" id="ARBA00048030"/>
    </source>
</evidence>
<evidence type="ECO:0000256" key="20">
    <source>
        <dbReference type="ARBA" id="ARBA00035026"/>
    </source>
</evidence>
<dbReference type="Pfam" id="PF17406">
    <property type="entry name" value="Nrap_D5"/>
    <property type="match status" value="1"/>
</dbReference>
<feature type="domain" description="Nrap protein" evidence="30">
    <location>
        <begin position="1212"/>
        <end position="1351"/>
    </location>
</feature>
<dbReference type="PANTHER" id="PTHR17972">
    <property type="entry name" value="NUCLEOLAR RNA-ASSOCIATED PROTEIN"/>
    <property type="match status" value="1"/>
</dbReference>
<feature type="region of interest" description="Disordered" evidence="27">
    <location>
        <begin position="304"/>
        <end position="334"/>
    </location>
</feature>
<evidence type="ECO:0000256" key="15">
    <source>
        <dbReference type="ARBA" id="ARBA00022884"/>
    </source>
</evidence>
<dbReference type="Pfam" id="PF17404">
    <property type="entry name" value="Nrap_D3"/>
    <property type="match status" value="1"/>
</dbReference>
<dbReference type="EC" id="3.1.6.18" evidence="22"/>
<evidence type="ECO:0000256" key="10">
    <source>
        <dbReference type="ARBA" id="ARBA00022525"/>
    </source>
</evidence>
<dbReference type="GO" id="GO:0006364">
    <property type="term" value="P:rRNA processing"/>
    <property type="evidence" value="ECO:0007669"/>
    <property type="project" value="TreeGrafter"/>
</dbReference>
<reference evidence="35 36" key="1">
    <citation type="submission" date="2021-04" db="EMBL/GenBank/DDBJ databases">
        <authorList>
            <person name="De Guttry C."/>
            <person name="Zahm M."/>
            <person name="Klopp C."/>
            <person name="Cabau C."/>
            <person name="Louis A."/>
            <person name="Berthelot C."/>
            <person name="Parey E."/>
            <person name="Roest Crollius H."/>
            <person name="Montfort J."/>
            <person name="Robinson-Rechavi M."/>
            <person name="Bucao C."/>
            <person name="Bouchez O."/>
            <person name="Gislard M."/>
            <person name="Lluch J."/>
            <person name="Milhes M."/>
            <person name="Lampietro C."/>
            <person name="Lopez Roques C."/>
            <person name="Donnadieu C."/>
            <person name="Braasch I."/>
            <person name="Desvignes T."/>
            <person name="Postlethwait J."/>
            <person name="Bobe J."/>
            <person name="Wedekind C."/>
            <person name="Guiguen Y."/>
        </authorList>
    </citation>
    <scope>NUCLEOTIDE SEQUENCE [LARGE SCALE GENOMIC DNA]</scope>
    <source>
        <strain evidence="35">Cs_M1</strain>
        <tissue evidence="35">Blood</tissue>
    </source>
</reference>
<gene>
    <name evidence="35" type="ORF">J4Q44_G00161380</name>
</gene>
<keyword evidence="15" id="KW-0694">RNA-binding</keyword>
<comment type="function">
    <text evidence="19">Part of the small subunit (SSU) processome, first precursor of the small eukaryotic ribosomal subunit. During the assembly of the SSU processome in the nucleolus, many ribosome biogenesis factors, an RNA chaperone and ribosomal proteins associate with the nascent pre-rRNA and work in concert to generate RNA folding, modifications, rearrangements and cleavage as well as targeted degradation of pre-ribosomal RNA by the RNA exosome.</text>
</comment>
<evidence type="ECO:0000256" key="22">
    <source>
        <dbReference type="ARBA" id="ARBA00035675"/>
    </source>
</evidence>
<feature type="domain" description="Nrap protein" evidence="34">
    <location>
        <begin position="1894"/>
        <end position="2028"/>
    </location>
</feature>
<dbReference type="GO" id="GO:0032040">
    <property type="term" value="C:small-subunit processome"/>
    <property type="evidence" value="ECO:0007669"/>
    <property type="project" value="TreeGrafter"/>
</dbReference>
<dbReference type="InterPro" id="IPR035367">
    <property type="entry name" value="Nrap_D2"/>
</dbReference>
<protein>
    <recommendedName>
        <fullName evidence="23">Arylsulfatase K</fullName>
        <ecNumber evidence="20">3.1.6.1</ecNumber>
        <ecNumber evidence="22">3.1.6.18</ecNumber>
    </recommendedName>
    <alternativeName>
        <fullName evidence="24">Glucuronate-2-sulfatase</fullName>
    </alternativeName>
    <alternativeName>
        <fullName evidence="8">Nucleolar protein 6</fullName>
    </alternativeName>
</protein>
<evidence type="ECO:0000256" key="25">
    <source>
        <dbReference type="ARBA" id="ARBA00045156"/>
    </source>
</evidence>
<feature type="compositionally biased region" description="Basic and acidic residues" evidence="27">
    <location>
        <begin position="182"/>
        <end position="193"/>
    </location>
</feature>